<dbReference type="Gene3D" id="1.10.10.10">
    <property type="entry name" value="Winged helix-like DNA-binding domain superfamily/Winged helix DNA-binding domain"/>
    <property type="match status" value="1"/>
</dbReference>
<comment type="caution">
    <text evidence="2">The sequence shown here is derived from an EMBL/GenBank/DDBJ whole genome shotgun (WGS) entry which is preliminary data.</text>
</comment>
<dbReference type="GO" id="GO:0003700">
    <property type="term" value="F:DNA-binding transcription factor activity"/>
    <property type="evidence" value="ECO:0007669"/>
    <property type="project" value="InterPro"/>
</dbReference>
<accession>A0A7Y9GKV2</accession>
<proteinExistence type="predicted"/>
<evidence type="ECO:0000259" key="1">
    <source>
        <dbReference type="Pfam" id="PF12802"/>
    </source>
</evidence>
<keyword evidence="3" id="KW-1185">Reference proteome</keyword>
<dbReference type="InterPro" id="IPR000835">
    <property type="entry name" value="HTH_MarR-typ"/>
</dbReference>
<dbReference type="EMBL" id="JACCBV010000001">
    <property type="protein sequence ID" value="NYE18299.1"/>
    <property type="molecule type" value="Genomic_DNA"/>
</dbReference>
<gene>
    <name evidence="2" type="ORF">BJ991_000327</name>
</gene>
<dbReference type="AlphaFoldDB" id="A0A7Y9GKV2"/>
<dbReference type="SUPFAM" id="SSF46785">
    <property type="entry name" value="Winged helix' DNA-binding domain"/>
    <property type="match status" value="1"/>
</dbReference>
<protein>
    <submittedName>
        <fullName evidence="2">DNA-binding MarR family transcriptional regulator</fullName>
    </submittedName>
</protein>
<organism evidence="2 3">
    <name type="scientific">Microbacterium immunditiarum</name>
    <dbReference type="NCBI Taxonomy" id="337480"/>
    <lineage>
        <taxon>Bacteria</taxon>
        <taxon>Bacillati</taxon>
        <taxon>Actinomycetota</taxon>
        <taxon>Actinomycetes</taxon>
        <taxon>Micrococcales</taxon>
        <taxon>Microbacteriaceae</taxon>
        <taxon>Microbacterium</taxon>
    </lineage>
</organism>
<dbReference type="InterPro" id="IPR036388">
    <property type="entry name" value="WH-like_DNA-bd_sf"/>
</dbReference>
<sequence length="188" mass="20591">MTSEREIDSAAGEDIVTEPLEDVIDPEGFTPRLLALLSNALVWRESTELRRRFGLGTNDWRVISAVALRPGISATEISDFIGVNKAVVSKSVSTLVARRLIVLLDGPRGSRPMCLTKAGARMHDLMLPVSMRGQEIILEGMPESEVRKLNKLLTGMLEKLREAQLLDAALEDGETSPAHEPEPSHAAR</sequence>
<evidence type="ECO:0000313" key="3">
    <source>
        <dbReference type="Proteomes" id="UP000576969"/>
    </source>
</evidence>
<keyword evidence="2" id="KW-0238">DNA-binding</keyword>
<name>A0A7Y9GKV2_9MICO</name>
<dbReference type="GO" id="GO:0003677">
    <property type="term" value="F:DNA binding"/>
    <property type="evidence" value="ECO:0007669"/>
    <property type="project" value="UniProtKB-KW"/>
</dbReference>
<evidence type="ECO:0000313" key="2">
    <source>
        <dbReference type="EMBL" id="NYE18299.1"/>
    </source>
</evidence>
<dbReference type="RefSeq" id="WP_179486866.1">
    <property type="nucleotide sequence ID" value="NZ_JACCBV010000001.1"/>
</dbReference>
<reference evidence="2 3" key="1">
    <citation type="submission" date="2020-07" db="EMBL/GenBank/DDBJ databases">
        <title>Sequencing the genomes of 1000 actinobacteria strains.</title>
        <authorList>
            <person name="Klenk H.-P."/>
        </authorList>
    </citation>
    <scope>NUCLEOTIDE SEQUENCE [LARGE SCALE GENOMIC DNA]</scope>
    <source>
        <strain evidence="2 3">DSM 24662</strain>
    </source>
</reference>
<dbReference type="Proteomes" id="UP000576969">
    <property type="component" value="Unassembled WGS sequence"/>
</dbReference>
<dbReference type="InterPro" id="IPR036390">
    <property type="entry name" value="WH_DNA-bd_sf"/>
</dbReference>
<dbReference type="Pfam" id="PF12802">
    <property type="entry name" value="MarR_2"/>
    <property type="match status" value="1"/>
</dbReference>
<feature type="domain" description="HTH marR-type" evidence="1">
    <location>
        <begin position="53"/>
        <end position="111"/>
    </location>
</feature>